<dbReference type="Proteomes" id="UP000243799">
    <property type="component" value="Unassembled WGS sequence"/>
</dbReference>
<sequence length="167" mass="17313">MRRYPWLLLLLVAVTGCGGGSGGPGGQICTEIGAPPGIGVDVAAPIAEQVTGGTLQVCWDGECVQRDLQLRPSTEAGETTCTGDGPEDNCSAQVSENGRKNAFADLRDLPQAPVRATLTLTGADGQVVRQELEVTPELTYPNGTECPPGGVQAHLVVDESGSVQERD</sequence>
<name>A0A1I0VA17_9PSEU</name>
<dbReference type="EMBL" id="FOKG01000001">
    <property type="protein sequence ID" value="SFA72897.1"/>
    <property type="molecule type" value="Genomic_DNA"/>
</dbReference>
<dbReference type="STRING" id="490629.SAMN05216266_10191"/>
<proteinExistence type="predicted"/>
<evidence type="ECO:0000313" key="1">
    <source>
        <dbReference type="EMBL" id="SFA72897.1"/>
    </source>
</evidence>
<dbReference type="RefSeq" id="WP_091667835.1">
    <property type="nucleotide sequence ID" value="NZ_FOKG01000001.1"/>
</dbReference>
<organism evidence="1 2">
    <name type="scientific">Amycolatopsis marina</name>
    <dbReference type="NCBI Taxonomy" id="490629"/>
    <lineage>
        <taxon>Bacteria</taxon>
        <taxon>Bacillati</taxon>
        <taxon>Actinomycetota</taxon>
        <taxon>Actinomycetes</taxon>
        <taxon>Pseudonocardiales</taxon>
        <taxon>Pseudonocardiaceae</taxon>
        <taxon>Amycolatopsis</taxon>
    </lineage>
</organism>
<evidence type="ECO:0000313" key="2">
    <source>
        <dbReference type="Proteomes" id="UP000243799"/>
    </source>
</evidence>
<accession>A0A1I0VA17</accession>
<dbReference type="AlphaFoldDB" id="A0A1I0VA17"/>
<protein>
    <submittedName>
        <fullName evidence="1">Uncharacterized protein</fullName>
    </submittedName>
</protein>
<keyword evidence="2" id="KW-1185">Reference proteome</keyword>
<reference evidence="2" key="1">
    <citation type="submission" date="2016-10" db="EMBL/GenBank/DDBJ databases">
        <authorList>
            <person name="Varghese N."/>
            <person name="Submissions S."/>
        </authorList>
    </citation>
    <scope>NUCLEOTIDE SEQUENCE [LARGE SCALE GENOMIC DNA]</scope>
    <source>
        <strain evidence="2">CGMCC 4.3568</strain>
    </source>
</reference>
<gene>
    <name evidence="1" type="ORF">SAMN05216266_10191</name>
</gene>
<dbReference type="OrthoDB" id="3828886at2"/>
<dbReference type="PROSITE" id="PS51257">
    <property type="entry name" value="PROKAR_LIPOPROTEIN"/>
    <property type="match status" value="1"/>
</dbReference>